<dbReference type="GO" id="GO:0005615">
    <property type="term" value="C:extracellular space"/>
    <property type="evidence" value="ECO:0007669"/>
    <property type="project" value="TreeGrafter"/>
</dbReference>
<gene>
    <name evidence="2" type="ORF">CALMAC_LOCUS19332</name>
</gene>
<feature type="region of interest" description="Disordered" evidence="1">
    <location>
        <begin position="1"/>
        <end position="22"/>
    </location>
</feature>
<sequence>MQARDMVRYEGQMPRPPHVPKPITVNNYFSDDYSDMYGDDGYNGGSGGTTISPHGVITMRLREQIRVDLSLDRAVRVSNVKNGIVLALSASGSSSGLIHPNGRVYQYGSRVCEDVV</sequence>
<accession>A0A653DQ57</accession>
<evidence type="ECO:0000256" key="1">
    <source>
        <dbReference type="SAM" id="MobiDB-lite"/>
    </source>
</evidence>
<proteinExistence type="predicted"/>
<dbReference type="PANTHER" id="PTHR39075">
    <property type="entry name" value="FI19908P1"/>
    <property type="match status" value="1"/>
</dbReference>
<dbReference type="EMBL" id="CAACVG010013591">
    <property type="protein sequence ID" value="VEN62150.1"/>
    <property type="molecule type" value="Genomic_DNA"/>
</dbReference>
<keyword evidence="3" id="KW-1185">Reference proteome</keyword>
<dbReference type="AlphaFoldDB" id="A0A653DQ57"/>
<dbReference type="Proteomes" id="UP000410492">
    <property type="component" value="Unassembled WGS sequence"/>
</dbReference>
<protein>
    <submittedName>
        <fullName evidence="2">Uncharacterized protein</fullName>
    </submittedName>
</protein>
<dbReference type="PANTHER" id="PTHR39075:SF1">
    <property type="entry name" value="FI19908P1"/>
    <property type="match status" value="1"/>
</dbReference>
<organism evidence="2 3">
    <name type="scientific">Callosobruchus maculatus</name>
    <name type="common">Southern cowpea weevil</name>
    <name type="synonym">Pulse bruchid</name>
    <dbReference type="NCBI Taxonomy" id="64391"/>
    <lineage>
        <taxon>Eukaryota</taxon>
        <taxon>Metazoa</taxon>
        <taxon>Ecdysozoa</taxon>
        <taxon>Arthropoda</taxon>
        <taxon>Hexapoda</taxon>
        <taxon>Insecta</taxon>
        <taxon>Pterygota</taxon>
        <taxon>Neoptera</taxon>
        <taxon>Endopterygota</taxon>
        <taxon>Coleoptera</taxon>
        <taxon>Polyphaga</taxon>
        <taxon>Cucujiformia</taxon>
        <taxon>Chrysomeloidea</taxon>
        <taxon>Chrysomelidae</taxon>
        <taxon>Bruchinae</taxon>
        <taxon>Bruchini</taxon>
        <taxon>Callosobruchus</taxon>
    </lineage>
</organism>
<dbReference type="OrthoDB" id="10064757at2759"/>
<name>A0A653DQ57_CALMS</name>
<evidence type="ECO:0000313" key="2">
    <source>
        <dbReference type="EMBL" id="VEN62150.1"/>
    </source>
</evidence>
<reference evidence="2 3" key="1">
    <citation type="submission" date="2019-01" db="EMBL/GenBank/DDBJ databases">
        <authorList>
            <person name="Sayadi A."/>
        </authorList>
    </citation>
    <scope>NUCLEOTIDE SEQUENCE [LARGE SCALE GENOMIC DNA]</scope>
</reference>
<evidence type="ECO:0000313" key="3">
    <source>
        <dbReference type="Proteomes" id="UP000410492"/>
    </source>
</evidence>